<gene>
    <name evidence="2" type="primary">86</name>
    <name evidence="2" type="ORF">SEA_SAGUARO_86</name>
</gene>
<feature type="transmembrane region" description="Helical" evidence="1">
    <location>
        <begin position="31"/>
        <end position="51"/>
    </location>
</feature>
<keyword evidence="1" id="KW-0472">Membrane</keyword>
<proteinExistence type="predicted"/>
<protein>
    <submittedName>
        <fullName evidence="2">Membrane protein</fullName>
    </submittedName>
</protein>
<dbReference type="KEGG" id="vg:60321153"/>
<dbReference type="EMBL" id="MH744423">
    <property type="protein sequence ID" value="AYD82078.1"/>
    <property type="molecule type" value="Genomic_DNA"/>
</dbReference>
<dbReference type="RefSeq" id="YP_009949749.1">
    <property type="nucleotide sequence ID" value="NC_051583.1"/>
</dbReference>
<dbReference type="GeneID" id="60321153"/>
<organism evidence="2 3">
    <name type="scientific">Mycobacterium phage Saguaro</name>
    <dbReference type="NCBI Taxonomy" id="2315616"/>
    <lineage>
        <taxon>Viruses</taxon>
        <taxon>Duplodnaviria</taxon>
        <taxon>Heunggongvirae</taxon>
        <taxon>Uroviricota</taxon>
        <taxon>Caudoviricetes</taxon>
        <taxon>Bclasvirinae</taxon>
        <taxon>Saguarovirus</taxon>
        <taxon>Saguarovirus saguaro</taxon>
    </lineage>
</organism>
<accession>A0A386K9J4</accession>
<reference evidence="2 3" key="1">
    <citation type="submission" date="2018-08" db="EMBL/GenBank/DDBJ databases">
        <authorList>
            <person name="Washington J.M."/>
            <person name="Garlena R.A."/>
            <person name="Russell D.A."/>
            <person name="Pope W.H."/>
            <person name="Jacobs-Sera D."/>
            <person name="Hatfull G.F."/>
        </authorList>
    </citation>
    <scope>NUCLEOTIDE SEQUENCE [LARGE SCALE GENOMIC DNA]</scope>
</reference>
<keyword evidence="3" id="KW-1185">Reference proteome</keyword>
<name>A0A386K9J4_9CAUD</name>
<evidence type="ECO:0000313" key="2">
    <source>
        <dbReference type="EMBL" id="AYD82078.1"/>
    </source>
</evidence>
<evidence type="ECO:0000256" key="1">
    <source>
        <dbReference type="SAM" id="Phobius"/>
    </source>
</evidence>
<keyword evidence="1" id="KW-0812">Transmembrane</keyword>
<keyword evidence="1" id="KW-1133">Transmembrane helix</keyword>
<dbReference type="Proteomes" id="UP000269292">
    <property type="component" value="Segment"/>
</dbReference>
<sequence>MSAATGVLLLLCCLGCLMVAAGRDGGAVQPAGAVLALASLVLVPVGHLFGVL</sequence>
<evidence type="ECO:0000313" key="3">
    <source>
        <dbReference type="Proteomes" id="UP000269292"/>
    </source>
</evidence>